<comment type="caution">
    <text evidence="1">The sequence shown here is derived from an EMBL/GenBank/DDBJ whole genome shotgun (WGS) entry which is preliminary data.</text>
</comment>
<protein>
    <submittedName>
        <fullName evidence="1">Uncharacterized protein</fullName>
    </submittedName>
</protein>
<proteinExistence type="predicted"/>
<evidence type="ECO:0000313" key="2">
    <source>
        <dbReference type="Proteomes" id="UP000015530"/>
    </source>
</evidence>
<dbReference type="HOGENOM" id="CLU_3359641_0_0_1"/>
<organism evidence="1 2">
    <name type="scientific">Colletotrichum gloeosporioides (strain Cg-14)</name>
    <name type="common">Anthracnose fungus</name>
    <name type="synonym">Glomerella cingulata</name>
    <dbReference type="NCBI Taxonomy" id="1237896"/>
    <lineage>
        <taxon>Eukaryota</taxon>
        <taxon>Fungi</taxon>
        <taxon>Dikarya</taxon>
        <taxon>Ascomycota</taxon>
        <taxon>Pezizomycotina</taxon>
        <taxon>Sordariomycetes</taxon>
        <taxon>Hypocreomycetidae</taxon>
        <taxon>Glomerellales</taxon>
        <taxon>Glomerellaceae</taxon>
        <taxon>Colletotrichum</taxon>
        <taxon>Colletotrichum gloeosporioides species complex</taxon>
    </lineage>
</organism>
<dbReference type="AlphaFoldDB" id="T0JSV2"/>
<reference evidence="2" key="1">
    <citation type="journal article" date="2013" name="Mol. Plant Microbe Interact.">
        <title>Global aspects of pacC regulation of pathogenicity genes in Colletotrichum gloeosporioides as revealed by transcriptome analysis.</title>
        <authorList>
            <person name="Alkan N."/>
            <person name="Meng X."/>
            <person name="Friedlander G."/>
            <person name="Reuveni E."/>
            <person name="Sukno S."/>
            <person name="Sherman A."/>
            <person name="Thon M."/>
            <person name="Fluhr R."/>
            <person name="Prusky D."/>
        </authorList>
    </citation>
    <scope>NUCLEOTIDE SEQUENCE [LARGE SCALE GENOMIC DNA]</scope>
    <source>
        <strain evidence="2">Cg-14</strain>
    </source>
</reference>
<name>T0JSV2_COLGC</name>
<sequence length="36" mass="4350">MEKAITKLGDQYDRKKQAERIVSEQLFGGDREFIYW</sequence>
<dbReference type="Proteomes" id="UP000015530">
    <property type="component" value="Unassembled WGS sequence"/>
</dbReference>
<evidence type="ECO:0000313" key="1">
    <source>
        <dbReference type="EMBL" id="EQB43528.1"/>
    </source>
</evidence>
<accession>T0JSV2</accession>
<gene>
    <name evidence="1" type="ORF">CGLO_17805</name>
</gene>
<dbReference type="EMBL" id="AMYD01004252">
    <property type="protein sequence ID" value="EQB43528.1"/>
    <property type="molecule type" value="Genomic_DNA"/>
</dbReference>